<dbReference type="PANTHER" id="PTHR43539:SF68">
    <property type="entry name" value="FLAVIN-BINDING MONOOXYGENASE-LIKE PROTEIN (AFU_ORTHOLOGUE AFUA_4G09220)"/>
    <property type="match status" value="1"/>
</dbReference>
<organism evidence="2 3">
    <name type="scientific">Cryphonectria parasitica (strain ATCC 38755 / EP155)</name>
    <dbReference type="NCBI Taxonomy" id="660469"/>
    <lineage>
        <taxon>Eukaryota</taxon>
        <taxon>Fungi</taxon>
        <taxon>Dikarya</taxon>
        <taxon>Ascomycota</taxon>
        <taxon>Pezizomycotina</taxon>
        <taxon>Sordariomycetes</taxon>
        <taxon>Sordariomycetidae</taxon>
        <taxon>Diaporthales</taxon>
        <taxon>Cryphonectriaceae</taxon>
        <taxon>Cryphonectria-Endothia species complex</taxon>
        <taxon>Cryphonectria</taxon>
    </lineage>
</organism>
<dbReference type="Proteomes" id="UP000803844">
    <property type="component" value="Unassembled WGS sequence"/>
</dbReference>
<dbReference type="GeneID" id="63842537"/>
<dbReference type="OrthoDB" id="74360at2759"/>
<keyword evidence="3" id="KW-1185">Reference proteome</keyword>
<sequence>MGSVTRLPEEYPPQASLSKEVYRPFPTLPTNFPIDPASIDAAALVQTGLTSLHDALQANDLAAVKSCFLGSQAYWRDLVALTWHIRTFNDGPAIAPALLQLQRERAWTGELNLDVASVKHVVVTPALQWVEGMFSFETGSPAAACGGRVILFPEEKEEDAGGEEGRIVWKIWTMSTWIDALKSFPEALDALKAPGRNLEGNEVIETDVFILGGGNGGLILAARLKALGVDTVVVDKNPQPGDNWALRYDCLRFHIGRHNCETPYLPYPDHLPVILTRQDLANHMKNYAAAFHLPIFNSSVVEGCSLNQARGIWTFKVRTPQGVRTVKSKHLVQATGVFGVAPYVPELPGEYQGVVVHSAQYKNPKTLTDRGAKSVIIVGSANSAFDVMEDCAAAGLQTTMIARSPTYIFPWEYSLAPQGLGLYATLPAERVDKMQMSGPTSISGQLARGLQVALAHREPDRYKPLAEAGFPVFDGVTGDGDLMHYLLERGGGHFNDIGEGIDMIVSGKVAVRGNVSPVAYSSTGLVLSDGSKLDADAIVWCTGFKDTDRSVTAQTLGGKLFVDEEEGKEEAGRVTGENESEVLGPQDVAARRDAIWGVDKEGELRGVFKRNLRMENYWIFGGTTAMHRYYSWPLALQIKAAVEGILPEAYRDTPKAD</sequence>
<evidence type="ECO:0000313" key="3">
    <source>
        <dbReference type="Proteomes" id="UP000803844"/>
    </source>
</evidence>
<dbReference type="EMBL" id="MU032348">
    <property type="protein sequence ID" value="KAF3764155.1"/>
    <property type="molecule type" value="Genomic_DNA"/>
</dbReference>
<evidence type="ECO:0000256" key="1">
    <source>
        <dbReference type="ARBA" id="ARBA00023002"/>
    </source>
</evidence>
<evidence type="ECO:0000313" key="2">
    <source>
        <dbReference type="EMBL" id="KAF3764155.1"/>
    </source>
</evidence>
<dbReference type="InterPro" id="IPR050982">
    <property type="entry name" value="Auxin_biosynth/cation_transpt"/>
</dbReference>
<dbReference type="InterPro" id="IPR036188">
    <property type="entry name" value="FAD/NAD-bd_sf"/>
</dbReference>
<dbReference type="GO" id="GO:0004497">
    <property type="term" value="F:monooxygenase activity"/>
    <property type="evidence" value="ECO:0007669"/>
    <property type="project" value="TreeGrafter"/>
</dbReference>
<dbReference type="RefSeq" id="XP_040775116.1">
    <property type="nucleotide sequence ID" value="XM_040925408.1"/>
</dbReference>
<protein>
    <recommendedName>
        <fullName evidence="4">FAD/NAD(P)-binding domain-containing protein</fullName>
    </recommendedName>
</protein>
<keyword evidence="1" id="KW-0560">Oxidoreductase</keyword>
<dbReference type="PRINTS" id="PR00411">
    <property type="entry name" value="PNDRDTASEI"/>
</dbReference>
<dbReference type="GO" id="GO:0050660">
    <property type="term" value="F:flavin adenine dinucleotide binding"/>
    <property type="evidence" value="ECO:0007669"/>
    <property type="project" value="TreeGrafter"/>
</dbReference>
<accession>A0A9P4Y0I6</accession>
<name>A0A9P4Y0I6_CRYP1</name>
<dbReference type="SUPFAM" id="SSF51905">
    <property type="entry name" value="FAD/NAD(P)-binding domain"/>
    <property type="match status" value="1"/>
</dbReference>
<dbReference type="AlphaFoldDB" id="A0A9P4Y0I6"/>
<dbReference type="PANTHER" id="PTHR43539">
    <property type="entry name" value="FLAVIN-BINDING MONOOXYGENASE-LIKE PROTEIN (AFU_ORTHOLOGUE AFUA_4G09220)"/>
    <property type="match status" value="1"/>
</dbReference>
<proteinExistence type="predicted"/>
<dbReference type="Pfam" id="PF13738">
    <property type="entry name" value="Pyr_redox_3"/>
    <property type="match status" value="1"/>
</dbReference>
<gene>
    <name evidence="2" type="ORF">M406DRAFT_71282</name>
</gene>
<reference evidence="2" key="1">
    <citation type="journal article" date="2020" name="Phytopathology">
        <title>Genome sequence of the chestnut blight fungus Cryphonectria parasitica EP155: A fundamental resource for an archetypical invasive plant pathogen.</title>
        <authorList>
            <person name="Crouch J.A."/>
            <person name="Dawe A."/>
            <person name="Aerts A."/>
            <person name="Barry K."/>
            <person name="Churchill A.C.L."/>
            <person name="Grimwood J."/>
            <person name="Hillman B."/>
            <person name="Milgroom M.G."/>
            <person name="Pangilinan J."/>
            <person name="Smith M."/>
            <person name="Salamov A."/>
            <person name="Schmutz J."/>
            <person name="Yadav J."/>
            <person name="Grigoriev I.V."/>
            <person name="Nuss D."/>
        </authorList>
    </citation>
    <scope>NUCLEOTIDE SEQUENCE</scope>
    <source>
        <strain evidence="2">EP155</strain>
    </source>
</reference>
<dbReference type="Gene3D" id="3.50.50.60">
    <property type="entry name" value="FAD/NAD(P)-binding domain"/>
    <property type="match status" value="2"/>
</dbReference>
<evidence type="ECO:0008006" key="4">
    <source>
        <dbReference type="Google" id="ProtNLM"/>
    </source>
</evidence>
<comment type="caution">
    <text evidence="2">The sequence shown here is derived from an EMBL/GenBank/DDBJ whole genome shotgun (WGS) entry which is preliminary data.</text>
</comment>